<comment type="subcellular location">
    <subcellularLocation>
        <location evidence="1">Membrane</location>
        <topology evidence="1">Multi-pass membrane protein</topology>
    </subcellularLocation>
</comment>
<dbReference type="InterPro" id="IPR008952">
    <property type="entry name" value="Tetraspanin_EC2_sf"/>
</dbReference>
<name>A0AAV5WWJ3_9BILA</name>
<feature type="transmembrane region" description="Helical" evidence="5">
    <location>
        <begin position="103"/>
        <end position="123"/>
    </location>
</feature>
<evidence type="ECO:0000256" key="5">
    <source>
        <dbReference type="SAM" id="Phobius"/>
    </source>
</evidence>
<dbReference type="Gene3D" id="1.10.1450.10">
    <property type="entry name" value="Tetraspanin"/>
    <property type="match status" value="1"/>
</dbReference>
<evidence type="ECO:0000313" key="6">
    <source>
        <dbReference type="EMBL" id="GMT35402.1"/>
    </source>
</evidence>
<evidence type="ECO:0000256" key="1">
    <source>
        <dbReference type="ARBA" id="ARBA00004141"/>
    </source>
</evidence>
<feature type="transmembrane region" description="Helical" evidence="5">
    <location>
        <begin position="276"/>
        <end position="302"/>
    </location>
</feature>
<gene>
    <name evidence="6" type="ORF">PFISCL1PPCAC_26699</name>
</gene>
<feature type="transmembrane region" description="Helical" evidence="5">
    <location>
        <begin position="68"/>
        <end position="91"/>
    </location>
</feature>
<evidence type="ECO:0000313" key="7">
    <source>
        <dbReference type="Proteomes" id="UP001432322"/>
    </source>
</evidence>
<reference evidence="6" key="1">
    <citation type="submission" date="2023-10" db="EMBL/GenBank/DDBJ databases">
        <title>Genome assembly of Pristionchus species.</title>
        <authorList>
            <person name="Yoshida K."/>
            <person name="Sommer R.J."/>
        </authorList>
    </citation>
    <scope>NUCLEOTIDE SEQUENCE</scope>
    <source>
        <strain evidence="6">RS5133</strain>
    </source>
</reference>
<keyword evidence="7" id="KW-1185">Reference proteome</keyword>
<dbReference type="EMBL" id="BTSY01000007">
    <property type="protein sequence ID" value="GMT35402.1"/>
    <property type="molecule type" value="Genomic_DNA"/>
</dbReference>
<dbReference type="SUPFAM" id="SSF48652">
    <property type="entry name" value="Tetraspanin"/>
    <property type="match status" value="1"/>
</dbReference>
<dbReference type="GO" id="GO:0016020">
    <property type="term" value="C:membrane"/>
    <property type="evidence" value="ECO:0007669"/>
    <property type="project" value="UniProtKB-SubCell"/>
</dbReference>
<organism evidence="6 7">
    <name type="scientific">Pristionchus fissidentatus</name>
    <dbReference type="NCBI Taxonomy" id="1538716"/>
    <lineage>
        <taxon>Eukaryota</taxon>
        <taxon>Metazoa</taxon>
        <taxon>Ecdysozoa</taxon>
        <taxon>Nematoda</taxon>
        <taxon>Chromadorea</taxon>
        <taxon>Rhabditida</taxon>
        <taxon>Rhabditina</taxon>
        <taxon>Diplogasteromorpha</taxon>
        <taxon>Diplogasteroidea</taxon>
        <taxon>Neodiplogasteridae</taxon>
        <taxon>Pristionchus</taxon>
    </lineage>
</organism>
<evidence type="ECO:0000256" key="2">
    <source>
        <dbReference type="ARBA" id="ARBA00022692"/>
    </source>
</evidence>
<feature type="transmembrane region" description="Helical" evidence="5">
    <location>
        <begin position="26"/>
        <end position="48"/>
    </location>
</feature>
<comment type="caution">
    <text evidence="6">The sequence shown here is derived from an EMBL/GenBank/DDBJ whole genome shotgun (WGS) entry which is preliminary data.</text>
</comment>
<dbReference type="AlphaFoldDB" id="A0AAV5WWJ3"/>
<accession>A0AAV5WWJ3</accession>
<dbReference type="Pfam" id="PF00335">
    <property type="entry name" value="Tetraspanin"/>
    <property type="match status" value="1"/>
</dbReference>
<dbReference type="InterPro" id="IPR018499">
    <property type="entry name" value="Tetraspanin/Peripherin"/>
</dbReference>
<dbReference type="Proteomes" id="UP001432322">
    <property type="component" value="Unassembled WGS sequence"/>
</dbReference>
<evidence type="ECO:0000256" key="4">
    <source>
        <dbReference type="ARBA" id="ARBA00023136"/>
    </source>
</evidence>
<keyword evidence="3 5" id="KW-1133">Transmembrane helix</keyword>
<proteinExistence type="predicted"/>
<evidence type="ECO:0000256" key="3">
    <source>
        <dbReference type="ARBA" id="ARBA00022989"/>
    </source>
</evidence>
<sequence length="319" mass="35701">MSRRELKEIDEEMEERIDITTKRFHCARSCCIALCVIIFLASLTIFMLTADAIIKFSYVTSLLGSNVFIYGVVVLLFVSFFSLLISPPMLYSLLIHNQSLLTMLSFSTLSIGSMGILAAALGFCVQAELNSGTLHSWMSEGLRREYGHPQDYAVTHAWDRLQSEMRCCGVDGDTEWISSDWYLGQVKYPRRRRPGSCCKKCSAAHEKICKFQIIEITTYAERRACELLANLCPNLDSADVDEKVCTGDSLGPAEMPVDAFVNGEGCFPVLEQRLRFYVIVLVSSGFLLAILLFSQTISAFVLNYSTDPLILMYDAVNTS</sequence>
<keyword evidence="2 5" id="KW-0812">Transmembrane</keyword>
<keyword evidence="4 5" id="KW-0472">Membrane</keyword>
<protein>
    <submittedName>
        <fullName evidence="6">Uncharacterized protein</fullName>
    </submittedName>
</protein>